<name>A0A4Y2SVX8_ARAVE</name>
<comment type="caution">
    <text evidence="1">The sequence shown here is derived from an EMBL/GenBank/DDBJ whole genome shotgun (WGS) entry which is preliminary data.</text>
</comment>
<dbReference type="EMBL" id="BGPR01023841">
    <property type="protein sequence ID" value="GBN91339.1"/>
    <property type="molecule type" value="Genomic_DNA"/>
</dbReference>
<dbReference type="InterPro" id="IPR010790">
    <property type="entry name" value="DUF1388"/>
</dbReference>
<accession>A0A4Y2SVX8</accession>
<dbReference type="Proteomes" id="UP000499080">
    <property type="component" value="Unassembled WGS sequence"/>
</dbReference>
<reference evidence="1 2" key="1">
    <citation type="journal article" date="2019" name="Sci. Rep.">
        <title>Orb-weaving spider Araneus ventricosus genome elucidates the spidroin gene catalogue.</title>
        <authorList>
            <person name="Kono N."/>
            <person name="Nakamura H."/>
            <person name="Ohtoshi R."/>
            <person name="Moran D.A.P."/>
            <person name="Shinohara A."/>
            <person name="Yoshida Y."/>
            <person name="Fujiwara M."/>
            <person name="Mori M."/>
            <person name="Tomita M."/>
            <person name="Arakawa K."/>
        </authorList>
    </citation>
    <scope>NUCLEOTIDE SEQUENCE [LARGE SCALE GENOMIC DNA]</scope>
</reference>
<gene>
    <name evidence="1" type="ORF">AVEN_176659_1</name>
</gene>
<organism evidence="1 2">
    <name type="scientific">Araneus ventricosus</name>
    <name type="common">Orbweaver spider</name>
    <name type="synonym">Epeira ventricosa</name>
    <dbReference type="NCBI Taxonomy" id="182803"/>
    <lineage>
        <taxon>Eukaryota</taxon>
        <taxon>Metazoa</taxon>
        <taxon>Ecdysozoa</taxon>
        <taxon>Arthropoda</taxon>
        <taxon>Chelicerata</taxon>
        <taxon>Arachnida</taxon>
        <taxon>Araneae</taxon>
        <taxon>Araneomorphae</taxon>
        <taxon>Entelegynae</taxon>
        <taxon>Araneoidea</taxon>
        <taxon>Araneidae</taxon>
        <taxon>Araneus</taxon>
    </lineage>
</organism>
<feature type="non-terminal residue" evidence="1">
    <location>
        <position position="1"/>
    </location>
</feature>
<dbReference type="Pfam" id="PF07142">
    <property type="entry name" value="DUF1388"/>
    <property type="match status" value="1"/>
</dbReference>
<evidence type="ECO:0000313" key="1">
    <source>
        <dbReference type="EMBL" id="GBN91339.1"/>
    </source>
</evidence>
<keyword evidence="2" id="KW-1185">Reference proteome</keyword>
<dbReference type="AlphaFoldDB" id="A0A4Y2SVX8"/>
<sequence length="78" mass="8856">GHVWIVLPLAIYCHSKHKNLHIEISGWLKYTFRYPFISPIDAKSPLYAKSPMDTKSPMDAKSPMLKSKMAAKVNNALK</sequence>
<evidence type="ECO:0000313" key="2">
    <source>
        <dbReference type="Proteomes" id="UP000499080"/>
    </source>
</evidence>
<proteinExistence type="predicted"/>
<protein>
    <submittedName>
        <fullName evidence="1">Uncharacterized protein</fullName>
    </submittedName>
</protein>